<evidence type="ECO:0000313" key="2">
    <source>
        <dbReference type="Proteomes" id="UP001054945"/>
    </source>
</evidence>
<gene>
    <name evidence="1" type="ORF">CEXT_334672</name>
</gene>
<sequence length="207" mass="23104">MAACLDSLPNLGSNCFKQYIQNAANYELYSCRYRKHKDKHLQCEKPAGENCIPLNPMNDFYIPILSFGKHLCNENELQMQDSTSVNNTSDKESETENYEKSMENTMLPTYSISSSSEDTAFHLDETESDISTTTIAAAAANTEDLYFESVTSTLNLNAVLSTPSIHPYHEDDAHTQTSYIVKESISDSGIACCSSYLIFVVIVLVFI</sequence>
<protein>
    <submittedName>
        <fullName evidence="1">Uncharacterized protein</fullName>
    </submittedName>
</protein>
<name>A0AAV4VXG0_CAEEX</name>
<comment type="caution">
    <text evidence="1">The sequence shown here is derived from an EMBL/GenBank/DDBJ whole genome shotgun (WGS) entry which is preliminary data.</text>
</comment>
<keyword evidence="2" id="KW-1185">Reference proteome</keyword>
<evidence type="ECO:0000313" key="1">
    <source>
        <dbReference type="EMBL" id="GIY74399.1"/>
    </source>
</evidence>
<organism evidence="1 2">
    <name type="scientific">Caerostris extrusa</name>
    <name type="common">Bark spider</name>
    <name type="synonym">Caerostris bankana</name>
    <dbReference type="NCBI Taxonomy" id="172846"/>
    <lineage>
        <taxon>Eukaryota</taxon>
        <taxon>Metazoa</taxon>
        <taxon>Ecdysozoa</taxon>
        <taxon>Arthropoda</taxon>
        <taxon>Chelicerata</taxon>
        <taxon>Arachnida</taxon>
        <taxon>Araneae</taxon>
        <taxon>Araneomorphae</taxon>
        <taxon>Entelegynae</taxon>
        <taxon>Araneoidea</taxon>
        <taxon>Araneidae</taxon>
        <taxon>Caerostris</taxon>
    </lineage>
</organism>
<dbReference type="Proteomes" id="UP001054945">
    <property type="component" value="Unassembled WGS sequence"/>
</dbReference>
<dbReference type="AlphaFoldDB" id="A0AAV4VXG0"/>
<dbReference type="EMBL" id="BPLR01015212">
    <property type="protein sequence ID" value="GIY74399.1"/>
    <property type="molecule type" value="Genomic_DNA"/>
</dbReference>
<proteinExistence type="predicted"/>
<accession>A0AAV4VXG0</accession>
<reference evidence="1 2" key="1">
    <citation type="submission" date="2021-06" db="EMBL/GenBank/DDBJ databases">
        <title>Caerostris extrusa draft genome.</title>
        <authorList>
            <person name="Kono N."/>
            <person name="Arakawa K."/>
        </authorList>
    </citation>
    <scope>NUCLEOTIDE SEQUENCE [LARGE SCALE GENOMIC DNA]</scope>
</reference>